<dbReference type="EMBL" id="GU339467">
    <property type="protein sequence ID" value="ADB93738.1"/>
    <property type="molecule type" value="Genomic_DNA"/>
</dbReference>
<dbReference type="Proteomes" id="UP000001547">
    <property type="component" value="Segment"/>
</dbReference>
<gene>
    <name evidence="1" type="primary">45</name>
    <name evidence="1" type="ORF">REDROCK_45</name>
</gene>
<dbReference type="Pfam" id="PF25674">
    <property type="entry name" value="Mycophage_Gp42"/>
    <property type="match status" value="1"/>
</dbReference>
<sequence length="80" mass="8882">MTYTEGEHMAQAKVVLPAPNGLDDDLLGLAIHKLNELGTIEGGEIGVFTAERPERVPEDTPQDMVFLEFRANVMPYLGRR</sequence>
<protein>
    <submittedName>
        <fullName evidence="1">Uncharacterized protein</fullName>
    </submittedName>
</protein>
<accession>D3JZA7</accession>
<dbReference type="KEGG" id="vg:22110988"/>
<dbReference type="OrthoDB" id="24255at10239"/>
<dbReference type="RefSeq" id="YP_009101298.1">
    <property type="nucleotide sequence ID" value="NC_025444.1"/>
</dbReference>
<evidence type="ECO:0000313" key="1">
    <source>
        <dbReference type="EMBL" id="ADB93738.1"/>
    </source>
</evidence>
<dbReference type="InterPro" id="IPR057901">
    <property type="entry name" value="Gp42"/>
</dbReference>
<proteinExistence type="predicted"/>
<name>D3JZA7_9CAUD</name>
<organism evidence="1 2">
    <name type="scientific">Mycobacterium phage RedRock</name>
    <dbReference type="NCBI Taxonomy" id="711470"/>
    <lineage>
        <taxon>Viruses</taxon>
        <taxon>Duplodnaviria</taxon>
        <taxon>Heunggongvirae</taxon>
        <taxon>Uroviricota</taxon>
        <taxon>Caudoviricetes</taxon>
        <taxon>Fromanvirus</taxon>
        <taxon>Fromanvirus redrock</taxon>
    </lineage>
</organism>
<evidence type="ECO:0000313" key="2">
    <source>
        <dbReference type="Proteomes" id="UP000001547"/>
    </source>
</evidence>
<reference evidence="2" key="1">
    <citation type="submission" date="2009-12" db="EMBL/GenBank/DDBJ databases">
        <authorList>
            <person name="Jacobs-Sera D."/>
            <person name="Zellars M."/>
            <person name="Wells M.E."/>
            <person name="Webb J.L."/>
            <person name="Ware V.C."/>
            <person name="Vazquez E."/>
            <person name="TamarapuParthasarathy P."/>
            <person name="Smith I.A."/>
            <person name="Simon S.E."/>
            <person name="Shaffer C.D."/>
            <person name="Rubin M.R."/>
            <person name="Rosenzweig R.F."/>
            <person name="Rinehart C.A."/>
            <person name="Qin H."/>
            <person name="Pillay I."/>
            <person name="Payne D.E.II."/>
            <person name="Padolina J.M."/>
            <person name="Novick P.A."/>
            <person name="Miller E.S."/>
            <person name="Mayer E.S."/>
            <person name="Marzillier J.Y."/>
            <person name="Mageeney C.M."/>
            <person name="MacGibeny M.A."/>
            <person name="Li W."/>
            <person name="Lee J.Y."/>
            <person name="Kinnersley M.A."/>
            <person name="King-Smith C."/>
            <person name="King R.A."/>
            <person name="Kenna M.A."/>
            <person name="Kearse M.G."/>
            <person name="Johnson B.K."/>
            <person name="Johnson A.A."/>
            <person name="Johnson C.M."/>
            <person name="Hughes L.E."/>
            <person name="Harrison M."/>
            <person name="Guild N.A."/>
            <person name="Gilbert J.L."/>
            <person name="Fillman C.L."/>
            <person name="Felton C.M."/>
            <person name="Dunbar D.A."/>
            <person name="Dennehy J.J."/>
            <person name="DeJong R.J."/>
            <person name="Carson S."/>
            <person name="Burnett S.H."/>
            <person name="Breakwell D.P."/>
            <person name="Berrios J.E."/>
            <person name="Benjamin R.C."/>
            <person name="Anderson J.J."/>
            <person name="Bradley K.W."/>
            <person name="Khaja R."/>
            <person name="Lee E."/>
            <person name="Barker L.P."/>
            <person name="Lewis M.F."/>
            <person name="Jordan T.C."/>
            <person name="Cresawn S.G."/>
            <person name="Grace M.A."/>
            <person name="Pope W.H."/>
            <person name="Ko C."/>
            <person name="Russell D.A."/>
            <person name="Peebles C.L."/>
            <person name="Lawrence J.L."/>
            <person name="Hendrix R.W."/>
            <person name="Hatfull G.F."/>
        </authorList>
    </citation>
    <scope>NUCLEOTIDE SEQUENCE [LARGE SCALE GENOMIC DNA]</scope>
</reference>
<keyword evidence="2" id="KW-1185">Reference proteome</keyword>
<dbReference type="GeneID" id="22110988"/>